<dbReference type="AlphaFoldDB" id="A0A517XZ11"/>
<dbReference type="Gene3D" id="2.70.70.10">
    <property type="entry name" value="Glucose Permease (Domain IIA)"/>
    <property type="match status" value="1"/>
</dbReference>
<organism evidence="1 2">
    <name type="scientific">Urbifossiella limnaea</name>
    <dbReference type="NCBI Taxonomy" id="2528023"/>
    <lineage>
        <taxon>Bacteria</taxon>
        <taxon>Pseudomonadati</taxon>
        <taxon>Planctomycetota</taxon>
        <taxon>Planctomycetia</taxon>
        <taxon>Gemmatales</taxon>
        <taxon>Gemmataceae</taxon>
        <taxon>Urbifossiella</taxon>
    </lineage>
</organism>
<reference evidence="1 2" key="1">
    <citation type="submission" date="2019-02" db="EMBL/GenBank/DDBJ databases">
        <title>Deep-cultivation of Planctomycetes and their phenomic and genomic characterization uncovers novel biology.</title>
        <authorList>
            <person name="Wiegand S."/>
            <person name="Jogler M."/>
            <person name="Boedeker C."/>
            <person name="Pinto D."/>
            <person name="Vollmers J."/>
            <person name="Rivas-Marin E."/>
            <person name="Kohn T."/>
            <person name="Peeters S.H."/>
            <person name="Heuer A."/>
            <person name="Rast P."/>
            <person name="Oberbeckmann S."/>
            <person name="Bunk B."/>
            <person name="Jeske O."/>
            <person name="Meyerdierks A."/>
            <person name="Storesund J.E."/>
            <person name="Kallscheuer N."/>
            <person name="Luecker S."/>
            <person name="Lage O.M."/>
            <person name="Pohl T."/>
            <person name="Merkel B.J."/>
            <person name="Hornburger P."/>
            <person name="Mueller R.-W."/>
            <person name="Bruemmer F."/>
            <person name="Labrenz M."/>
            <person name="Spormann A.M."/>
            <person name="Op den Camp H."/>
            <person name="Overmann J."/>
            <person name="Amann R."/>
            <person name="Jetten M.S.M."/>
            <person name="Mascher T."/>
            <person name="Medema M.H."/>
            <person name="Devos D.P."/>
            <person name="Kaster A.-K."/>
            <person name="Ovreas L."/>
            <person name="Rohde M."/>
            <person name="Galperin M.Y."/>
            <person name="Jogler C."/>
        </authorList>
    </citation>
    <scope>NUCLEOTIDE SEQUENCE [LARGE SCALE GENOMIC DNA]</scope>
    <source>
        <strain evidence="1 2">ETA_A1</strain>
    </source>
</reference>
<dbReference type="InterPro" id="IPR011055">
    <property type="entry name" value="Dup_hybrid_motif"/>
</dbReference>
<evidence type="ECO:0000313" key="1">
    <source>
        <dbReference type="EMBL" id="QDU22713.1"/>
    </source>
</evidence>
<name>A0A517XZ11_9BACT</name>
<sequence length="75" mass="8175">MARTSHSAAERFRLEQLEARCVLAGLPWPLDSGDILGILGTYGEFDNRTAENEGGIHFHSGIDISTTTNKPVYAV</sequence>
<dbReference type="EMBL" id="CP036273">
    <property type="protein sequence ID" value="QDU22713.1"/>
    <property type="molecule type" value="Genomic_DNA"/>
</dbReference>
<proteinExistence type="predicted"/>
<keyword evidence="2" id="KW-1185">Reference proteome</keyword>
<evidence type="ECO:0000313" key="2">
    <source>
        <dbReference type="Proteomes" id="UP000319576"/>
    </source>
</evidence>
<dbReference type="Proteomes" id="UP000319576">
    <property type="component" value="Chromosome"/>
</dbReference>
<dbReference type="KEGG" id="uli:ETAA1_46980"/>
<protein>
    <submittedName>
        <fullName evidence="1">Uncharacterized protein</fullName>
    </submittedName>
</protein>
<accession>A0A517XZ11</accession>
<gene>
    <name evidence="1" type="ORF">ETAA1_46980</name>
</gene>